<dbReference type="Proteomes" id="UP000198929">
    <property type="component" value="Unassembled WGS sequence"/>
</dbReference>
<evidence type="ECO:0000313" key="2">
    <source>
        <dbReference type="Proteomes" id="UP000198929"/>
    </source>
</evidence>
<dbReference type="InterPro" id="IPR024047">
    <property type="entry name" value="MM3350-like_sf"/>
</dbReference>
<dbReference type="AlphaFoldDB" id="A0A1H9U5C0"/>
<evidence type="ECO:0000313" key="1">
    <source>
        <dbReference type="EMBL" id="SES04364.1"/>
    </source>
</evidence>
<dbReference type="RefSeq" id="WP_143063441.1">
    <property type="nucleotide sequence ID" value="NZ_CP047199.1"/>
</dbReference>
<proteinExistence type="predicted"/>
<dbReference type="SUPFAM" id="SSF159941">
    <property type="entry name" value="MM3350-like"/>
    <property type="match status" value="1"/>
</dbReference>
<protein>
    <submittedName>
        <fullName evidence="1">Uncharacterized protein</fullName>
    </submittedName>
</protein>
<name>A0A1H9U5C0_9CORY</name>
<organism evidence="1 2">
    <name type="scientific">Corynebacterium cystitidis DSM 20524</name>
    <dbReference type="NCBI Taxonomy" id="1121357"/>
    <lineage>
        <taxon>Bacteria</taxon>
        <taxon>Bacillati</taxon>
        <taxon>Actinomycetota</taxon>
        <taxon>Actinomycetes</taxon>
        <taxon>Mycobacteriales</taxon>
        <taxon>Corynebacteriaceae</taxon>
        <taxon>Corynebacterium</taxon>
    </lineage>
</organism>
<sequence length="323" mass="35090">MPRMTQPRLEPLSSLGFFGEKSDSDVSNVINLAARRVSRNQTESRFHTLLVRAETVAAGEHVIRHIGIDESTQLDQVRDGLGIVFGMSFGPAPARFTLGRDDAGRLNGALTLGSLLLRTGDHLHFHYGLHHFTLILGDRWPRDEDTPRLLCVGGVGELPGSSFDLAEINASLVDERVVDSVLAATRPDVRDVIERAKIFDFIPLLQAIDLDRHVDLSSPVESALESLPREAAPIEVDAFWSTVLGLSCLAADELTDTVIEETMEALGWTTATGSGMSAADTKRLCTSSLETLSSIGAYGDDVVAPADRLDVFRELLRNSSVTD</sequence>
<dbReference type="EMBL" id="FOGQ01000007">
    <property type="protein sequence ID" value="SES04364.1"/>
    <property type="molecule type" value="Genomic_DNA"/>
</dbReference>
<reference evidence="2" key="1">
    <citation type="submission" date="2016-10" db="EMBL/GenBank/DDBJ databases">
        <authorList>
            <person name="Varghese N."/>
            <person name="Submissions S."/>
        </authorList>
    </citation>
    <scope>NUCLEOTIDE SEQUENCE [LARGE SCALE GENOMIC DNA]</scope>
    <source>
        <strain evidence="2">DSM 20524</strain>
    </source>
</reference>
<dbReference type="STRING" id="1121357.SAMN05661109_01656"/>
<keyword evidence="2" id="KW-1185">Reference proteome</keyword>
<gene>
    <name evidence="1" type="ORF">SAMN05661109_01656</name>
</gene>
<accession>A0A1H9U5C0</accession>